<evidence type="ECO:0008006" key="6">
    <source>
        <dbReference type="Google" id="ProtNLM"/>
    </source>
</evidence>
<feature type="compositionally biased region" description="Basic and acidic residues" evidence="3">
    <location>
        <begin position="1822"/>
        <end position="1866"/>
    </location>
</feature>
<dbReference type="GO" id="GO:0000122">
    <property type="term" value="P:negative regulation of transcription by RNA polymerase II"/>
    <property type="evidence" value="ECO:0007669"/>
    <property type="project" value="TreeGrafter"/>
</dbReference>
<feature type="compositionally biased region" description="Polar residues" evidence="3">
    <location>
        <begin position="520"/>
        <end position="551"/>
    </location>
</feature>
<feature type="region of interest" description="Disordered" evidence="3">
    <location>
        <begin position="1547"/>
        <end position="1638"/>
    </location>
</feature>
<evidence type="ECO:0000313" key="5">
    <source>
        <dbReference type="Proteomes" id="UP000792457"/>
    </source>
</evidence>
<comment type="caution">
    <text evidence="4">The sequence shown here is derived from an EMBL/GenBank/DDBJ whole genome shotgun (WGS) entry which is preliminary data.</text>
</comment>
<feature type="compositionally biased region" description="Polar residues" evidence="3">
    <location>
        <begin position="691"/>
        <end position="714"/>
    </location>
</feature>
<feature type="region of interest" description="Disordered" evidence="3">
    <location>
        <begin position="520"/>
        <end position="555"/>
    </location>
</feature>
<reference evidence="4" key="1">
    <citation type="submission" date="2013-04" db="EMBL/GenBank/DDBJ databases">
        <authorList>
            <person name="Qu J."/>
            <person name="Murali S.C."/>
            <person name="Bandaranaike D."/>
            <person name="Bellair M."/>
            <person name="Blankenburg K."/>
            <person name="Chao H."/>
            <person name="Dinh H."/>
            <person name="Doddapaneni H."/>
            <person name="Downs B."/>
            <person name="Dugan-Rocha S."/>
            <person name="Elkadiri S."/>
            <person name="Gnanaolivu R.D."/>
            <person name="Hernandez B."/>
            <person name="Javaid M."/>
            <person name="Jayaseelan J.C."/>
            <person name="Lee S."/>
            <person name="Li M."/>
            <person name="Ming W."/>
            <person name="Munidasa M."/>
            <person name="Muniz J."/>
            <person name="Nguyen L."/>
            <person name="Ongeri F."/>
            <person name="Osuji N."/>
            <person name="Pu L.-L."/>
            <person name="Puazo M."/>
            <person name="Qu C."/>
            <person name="Quiroz J."/>
            <person name="Raj R."/>
            <person name="Weissenberger G."/>
            <person name="Xin Y."/>
            <person name="Zou X."/>
            <person name="Han Y."/>
            <person name="Richards S."/>
            <person name="Worley K."/>
            <person name="Muzny D."/>
            <person name="Gibbs R."/>
        </authorList>
    </citation>
    <scope>NUCLEOTIDE SEQUENCE</scope>
    <source>
        <strain evidence="4">Sampled in the wild</strain>
    </source>
</reference>
<dbReference type="SUPFAM" id="SSF48403">
    <property type="entry name" value="Ankyrin repeat"/>
    <property type="match status" value="1"/>
</dbReference>
<feature type="compositionally biased region" description="Basic and acidic residues" evidence="3">
    <location>
        <begin position="2188"/>
        <end position="2201"/>
    </location>
</feature>
<feature type="region of interest" description="Disordered" evidence="3">
    <location>
        <begin position="1249"/>
        <end position="1295"/>
    </location>
</feature>
<dbReference type="Gene3D" id="1.25.40.20">
    <property type="entry name" value="Ankyrin repeat-containing domain"/>
    <property type="match status" value="1"/>
</dbReference>
<dbReference type="Pfam" id="PF00023">
    <property type="entry name" value="Ank"/>
    <property type="match status" value="1"/>
</dbReference>
<feature type="region of interest" description="Disordered" evidence="3">
    <location>
        <begin position="1309"/>
        <end position="1529"/>
    </location>
</feature>
<feature type="region of interest" description="Disordered" evidence="3">
    <location>
        <begin position="2175"/>
        <end position="2208"/>
    </location>
</feature>
<evidence type="ECO:0000256" key="3">
    <source>
        <dbReference type="SAM" id="MobiDB-lite"/>
    </source>
</evidence>
<accession>A0A8K0P9R1</accession>
<feature type="compositionally biased region" description="Basic residues" evidence="3">
    <location>
        <begin position="1328"/>
        <end position="1338"/>
    </location>
</feature>
<dbReference type="PROSITE" id="PS50088">
    <property type="entry name" value="ANK_REPEAT"/>
    <property type="match status" value="2"/>
</dbReference>
<feature type="compositionally biased region" description="Low complexity" evidence="3">
    <location>
        <begin position="1090"/>
        <end position="1107"/>
    </location>
</feature>
<dbReference type="OrthoDB" id="3666223at2759"/>
<dbReference type="InterPro" id="IPR036770">
    <property type="entry name" value="Ankyrin_rpt-contain_sf"/>
</dbReference>
<feature type="compositionally biased region" description="Basic residues" evidence="3">
    <location>
        <begin position="2175"/>
        <end position="2187"/>
    </location>
</feature>
<sequence length="2359" mass="258467">MRLWFSDIVYSIKCVDSGTSWAMDVSFNNVLEGARQYFQGLPSARYDALGSGGGESEPIAPAPQQTTSPRAQQYWNAKDSFRLPLTTAPSPSYPESRSSYSSEAPSYGSSDSGVSSHSSSINYNSNGSYPIVRTGSFHRVSNYPYSGTAYSTASATPATQSSVTNQHHYPPPKAPQFPRVHQSSGKQKSSSRSQPPLALHEGGAYAYQRAAEAYRSQSSAAVKLPVVNGESTQNVRTTYSPSVTTAGNLTVSQPSSSVTTPYYSVAQGTSALPPVQGYGSKGSSSVLPVQGLISQTLPPVSQPSASSLKTHHYGSTHQAYYSSSNQHSAASAASCPGIIVNGSSNHEPTPDCRPSPHASNSSPLLTNHDVVNNPPIQQNAPQGPTSSSAPFTSSSRARRESPLDLSVKTVRQSADSTAKDDDVSVCASIGESKSGHHRTNQRSHSRMGLSQAGNTSALHQPERLIPPPARVLAVHQNHHTPTVPIDSYNAAAGYRSDSGASYSTPKVNFNPNFRSGYANLQPTRDSSHLSSVTPIVSSAPSTSSKVQSSAHHQGLEDGKVSFPVISLQSSSSLPSPIYLTTEAGYTGSYYTPVTTTPSMPVLTSSRISGKRHGSEVGHPMRPYSVEKLNSNSAANNLGGNYPPPAKISRLDWGQQIQQHQHPYTAPVQSYVNGIDPQAPYMPRDQYGGVHAQTQQPHRQTSRHYSSSSSRNQQMVTGIESTLPRYSGTAKTRTMEGSGTVRSKEVLSILRNSLETRGAMNEARSYQASQEAYRGARLTVAASSGTQLRVQVGAYLNSQSQGVLTNGQQSQSCSQPMNPSQKHQCLMQPVVTQNYLSQSHDQANPRLPNNAQNHHSATSHKSHLYSQHSQGWHQENVPELQTPQSRSGENAMSGISHTSTSQLTNFMRTEVPVTQSTGPKFHLPRAVDSVPLFRRIEVDDQAPERRDSQAPSDIGNANAHVSHKITSNETQVGRRLDSSSLSRNSATNGAGELEGLTAFLAARIRTKAELKQVSPGPLMNMHSSRGQLSQLTKNGAPLDQRLNSPMHSNTSNSMQEEPLSPHHFSSSQTKAAKESQRPITPPQVTQPPMTPSASSTTTSSLSGTVSPTESEATETTREIWPNADAGGSLTPMNNKVVSVVGSGSSGSGPSPPKLTPEEGAMITPRRRLFVDGEEVEATSPVVPTPSLIATLEEGVDGSISSKEGGGEEAELPRKWRKGRVSSSETSVFDFIASDSEEGEMPVLERQTIGEMRKIKGTPRSVSPQMSDKNASVALSEGAVNEVKSTDANLSDEGSEVDTFWSETCDRFMEELQGRKSAMSKGVGGGSRGMSKRGRGRRGRIGVVSPTPRSQSSSPVKESSEGKEDEERGDKGGEETGMWMVEERKKLSKEELDEEESSKGWNWREEEGKEEDEKGRRNEEQIEVQSEDSSSEEEVESLEETVAERLRARKKKEKVQRGEDEEDSDGEPLRMRLRSRIAAEQKDTEEKEEEVRKVRKRGRPAKDPVGMEDVKGRRRQQHSSSPGGDSYQGGWEEEVIRYKRSLRMPLSLIHIPKKPSSAHSSPCRTPQRHCSPHPESISSSPSSASSILSASLPDLDKRSKVPGSCAKSSESDKRRNGYWDSSETSLEDYNTSVLKEPEVKSPGDKKLKEVLSEKDVASSNRKTFYNMLVQKYRQRNLDSGNGSTLVRRRSVRRAGMEARKEEEERRVNNGHLRGRARRKEQGDVEIASAVVGNGARLRVFPRNGKGRLAQSRRDVTHYLGNRLVWKRKLRMSVDSRDVVKTEEEVEETVDVKAALQKKLASRNSKDESSLSETSNSSSPRLKKSKDALKFAKVATDDKMRNCKPDEKEVSPERENSARKNEGHSKEVIETSSEPALVQKVVRRVRLRTVRRKFRSGFDYIRKKKKPSQITKKESVIGKEGLIMSRRKFGVLGERRMAEGWGESMRLLDKEWTLEEMGNEVRGWVVNKGLGETILHRAARLGYTDVVWYCLEMLGNSVSPRDNAGYTPLHEACSRGHLNTARLLLLYGASPSDSALGGIRPLHEAAENGYMEVVRLLLSYGADPLLATYSGHTPMSLAASCENSIERQNVKEIEEEGKIRWKGRLSERKGSEKEEMDSPLKQLLKYHVAEMQGRPTPAWTFADPALNGYNPLLDPPSLSSYSSYSDCDDNCIVKVGRKKKKKRKKMKGRHVNVEQKSKDSRNDSDESSDEGVVVFETSSDYPLPTLYHILGTDCAMWAVLQDVATCLRRSKEAVLRMLSQGMTEEVETAVVTPRVGRPPRNSVSARSGKESRRGEIQGSKSNRSPLDSPTTLELPLSEFLERARCYHVLGDKIPARGGKVVLIPYTSEVRALFGAERVEVPR</sequence>
<feature type="compositionally biased region" description="Low complexity" evidence="3">
    <location>
        <begin position="1339"/>
        <end position="1355"/>
    </location>
</feature>
<feature type="compositionally biased region" description="Polar residues" evidence="3">
    <location>
        <begin position="2295"/>
        <end position="2307"/>
    </location>
</feature>
<feature type="region of interest" description="Disordered" evidence="3">
    <location>
        <begin position="49"/>
        <end position="70"/>
    </location>
</feature>
<feature type="compositionally biased region" description="Acidic residues" evidence="3">
    <location>
        <begin position="1419"/>
        <end position="1439"/>
    </location>
</feature>
<feature type="compositionally biased region" description="Basic and acidic residues" evidence="3">
    <location>
        <begin position="1379"/>
        <end position="1388"/>
    </location>
</feature>
<feature type="region of interest" description="Disordered" evidence="3">
    <location>
        <begin position="1677"/>
        <end position="1706"/>
    </location>
</feature>
<reference evidence="4" key="2">
    <citation type="submission" date="2017-10" db="EMBL/GenBank/DDBJ databases">
        <title>Ladona fulva Genome sequencing and assembly.</title>
        <authorList>
            <person name="Murali S."/>
            <person name="Richards S."/>
            <person name="Bandaranaike D."/>
            <person name="Bellair M."/>
            <person name="Blankenburg K."/>
            <person name="Chao H."/>
            <person name="Dinh H."/>
            <person name="Doddapaneni H."/>
            <person name="Dugan-Rocha S."/>
            <person name="Elkadiri S."/>
            <person name="Gnanaolivu R."/>
            <person name="Hernandez B."/>
            <person name="Skinner E."/>
            <person name="Javaid M."/>
            <person name="Lee S."/>
            <person name="Li M."/>
            <person name="Ming W."/>
            <person name="Munidasa M."/>
            <person name="Muniz J."/>
            <person name="Nguyen L."/>
            <person name="Hughes D."/>
            <person name="Osuji N."/>
            <person name="Pu L.-L."/>
            <person name="Puazo M."/>
            <person name="Qu C."/>
            <person name="Quiroz J."/>
            <person name="Raj R."/>
            <person name="Weissenberger G."/>
            <person name="Xin Y."/>
            <person name="Zou X."/>
            <person name="Han Y."/>
            <person name="Worley K."/>
            <person name="Muzny D."/>
            <person name="Gibbs R."/>
        </authorList>
    </citation>
    <scope>NUCLEOTIDE SEQUENCE</scope>
    <source>
        <strain evidence="4">Sampled in the wild</strain>
    </source>
</reference>
<feature type="region of interest" description="Disordered" evidence="3">
    <location>
        <begin position="1796"/>
        <end position="1867"/>
    </location>
</feature>
<dbReference type="EMBL" id="KZ309128">
    <property type="protein sequence ID" value="KAG8237153.1"/>
    <property type="molecule type" value="Genomic_DNA"/>
</dbReference>
<feature type="repeat" description="ANK" evidence="2">
    <location>
        <begin position="2001"/>
        <end position="2027"/>
    </location>
</feature>
<dbReference type="PANTHER" id="PTHR24117:SF9">
    <property type="entry name" value="BCL-6 COREPRESSOR PCGF1 BINDING DOMAIN-CONTAINING PROTEIN"/>
    <property type="match status" value="1"/>
</dbReference>
<comment type="similarity">
    <text evidence="1">Belongs to the BCOR family.</text>
</comment>
<feature type="compositionally biased region" description="Basic and acidic residues" evidence="3">
    <location>
        <begin position="938"/>
        <end position="947"/>
    </location>
</feature>
<feature type="compositionally biased region" description="Low complexity" evidence="3">
    <location>
        <begin position="150"/>
        <end position="164"/>
    </location>
</feature>
<feature type="compositionally biased region" description="Basic residues" evidence="3">
    <location>
        <begin position="435"/>
        <end position="445"/>
    </location>
</feature>
<feature type="compositionally biased region" description="Polar residues" evidence="3">
    <location>
        <begin position="1040"/>
        <end position="1054"/>
    </location>
</feature>
<organism evidence="4 5">
    <name type="scientific">Ladona fulva</name>
    <name type="common">Scarce chaser dragonfly</name>
    <name type="synonym">Libellula fulva</name>
    <dbReference type="NCBI Taxonomy" id="123851"/>
    <lineage>
        <taxon>Eukaryota</taxon>
        <taxon>Metazoa</taxon>
        <taxon>Ecdysozoa</taxon>
        <taxon>Arthropoda</taxon>
        <taxon>Hexapoda</taxon>
        <taxon>Insecta</taxon>
        <taxon>Pterygota</taxon>
        <taxon>Palaeoptera</taxon>
        <taxon>Odonata</taxon>
        <taxon>Epiprocta</taxon>
        <taxon>Anisoptera</taxon>
        <taxon>Libelluloidea</taxon>
        <taxon>Libellulidae</taxon>
        <taxon>Ladona</taxon>
    </lineage>
</organism>
<feature type="repeat" description="ANK" evidence="2">
    <location>
        <begin position="2034"/>
        <end position="2066"/>
    </location>
</feature>
<feature type="compositionally biased region" description="Basic and acidic residues" evidence="3">
    <location>
        <begin position="1356"/>
        <end position="1372"/>
    </location>
</feature>
<protein>
    <recommendedName>
        <fullName evidence="6">BCL-6 corepressor</fullName>
    </recommendedName>
</protein>
<feature type="compositionally biased region" description="Polar residues" evidence="3">
    <location>
        <begin position="1617"/>
        <end position="1631"/>
    </location>
</feature>
<gene>
    <name evidence="4" type="ORF">J437_LFUL011202</name>
</gene>
<feature type="region of interest" description="Disordered" evidence="3">
    <location>
        <begin position="804"/>
        <end position="823"/>
    </location>
</feature>
<evidence type="ECO:0000256" key="2">
    <source>
        <dbReference type="PROSITE-ProRule" id="PRU00023"/>
    </source>
</evidence>
<feature type="compositionally biased region" description="Low complexity" evidence="3">
    <location>
        <begin position="182"/>
        <end position="194"/>
    </location>
</feature>
<dbReference type="SMART" id="SM00248">
    <property type="entry name" value="ANK"/>
    <property type="match status" value="3"/>
</dbReference>
<feature type="compositionally biased region" description="Pro residues" evidence="3">
    <location>
        <begin position="1078"/>
        <end position="1089"/>
    </location>
</feature>
<evidence type="ECO:0000256" key="1">
    <source>
        <dbReference type="ARBA" id="ARBA00034703"/>
    </source>
</evidence>
<feature type="compositionally biased region" description="Polar residues" evidence="3">
    <location>
        <begin position="374"/>
        <end position="383"/>
    </location>
</feature>
<feature type="compositionally biased region" description="Polar residues" evidence="3">
    <location>
        <begin position="863"/>
        <end position="903"/>
    </location>
</feature>
<keyword evidence="5" id="KW-1185">Reference proteome</keyword>
<keyword evidence="2" id="KW-0040">ANK repeat</keyword>
<feature type="compositionally biased region" description="Low complexity" evidence="3">
    <location>
        <begin position="384"/>
        <end position="395"/>
    </location>
</feature>
<feature type="region of interest" description="Disordered" evidence="3">
    <location>
        <begin position="836"/>
        <end position="903"/>
    </location>
</feature>
<feature type="compositionally biased region" description="Basic and acidic residues" evidence="3">
    <location>
        <begin position="1475"/>
        <end position="1490"/>
    </location>
</feature>
<feature type="region of interest" description="Disordered" evidence="3">
    <location>
        <begin position="2270"/>
        <end position="2307"/>
    </location>
</feature>
<feature type="region of interest" description="Disordered" evidence="3">
    <location>
        <begin position="86"/>
        <end position="119"/>
    </location>
</feature>
<feature type="region of interest" description="Disordered" evidence="3">
    <location>
        <begin position="687"/>
        <end position="714"/>
    </location>
</feature>
<proteinExistence type="inferred from homology"/>
<feature type="compositionally biased region" description="Basic and acidic residues" evidence="3">
    <location>
        <begin position="1692"/>
        <end position="1705"/>
    </location>
</feature>
<feature type="compositionally biased region" description="Low complexity" evidence="3">
    <location>
        <begin position="88"/>
        <end position="119"/>
    </location>
</feature>
<feature type="compositionally biased region" description="Polar residues" evidence="3">
    <location>
        <begin position="836"/>
        <end position="855"/>
    </location>
</feature>
<dbReference type="InterPro" id="IPR002110">
    <property type="entry name" value="Ankyrin_rpt"/>
</dbReference>
<dbReference type="Pfam" id="PF12796">
    <property type="entry name" value="Ank_2"/>
    <property type="match status" value="1"/>
</dbReference>
<feature type="compositionally biased region" description="Basic and acidic residues" evidence="3">
    <location>
        <begin position="1400"/>
        <end position="1418"/>
    </location>
</feature>
<feature type="region of interest" description="Disordered" evidence="3">
    <location>
        <begin position="340"/>
        <end position="457"/>
    </location>
</feature>
<feature type="region of interest" description="Disordered" evidence="3">
    <location>
        <begin position="938"/>
        <end position="988"/>
    </location>
</feature>
<evidence type="ECO:0000313" key="4">
    <source>
        <dbReference type="EMBL" id="KAG8237153.1"/>
    </source>
</evidence>
<dbReference type="Proteomes" id="UP000792457">
    <property type="component" value="Unassembled WGS sequence"/>
</dbReference>
<feature type="compositionally biased region" description="Polar residues" evidence="3">
    <location>
        <begin position="1258"/>
        <end position="1268"/>
    </location>
</feature>
<feature type="compositionally biased region" description="Low complexity" evidence="3">
    <location>
        <begin position="1574"/>
        <end position="1591"/>
    </location>
</feature>
<dbReference type="GO" id="GO:0003714">
    <property type="term" value="F:transcription corepressor activity"/>
    <property type="evidence" value="ECO:0007669"/>
    <property type="project" value="TreeGrafter"/>
</dbReference>
<dbReference type="InterPro" id="IPR047144">
    <property type="entry name" value="BCOR-like"/>
</dbReference>
<dbReference type="PROSITE" id="PS50297">
    <property type="entry name" value="ANK_REP_REGION"/>
    <property type="match status" value="2"/>
</dbReference>
<feature type="compositionally biased region" description="Polar residues" evidence="3">
    <location>
        <begin position="804"/>
        <end position="822"/>
    </location>
</feature>
<dbReference type="PANTHER" id="PTHR24117">
    <property type="entry name" value="AGAP007537-PB"/>
    <property type="match status" value="1"/>
</dbReference>
<name>A0A8K0P9R1_LADFU</name>
<feature type="region of interest" description="Disordered" evidence="3">
    <location>
        <begin position="1196"/>
        <end position="1216"/>
    </location>
</feature>
<dbReference type="GO" id="GO:0005634">
    <property type="term" value="C:nucleus"/>
    <property type="evidence" value="ECO:0007669"/>
    <property type="project" value="TreeGrafter"/>
</dbReference>
<feature type="region of interest" description="Disordered" evidence="3">
    <location>
        <begin position="150"/>
        <end position="198"/>
    </location>
</feature>
<feature type="region of interest" description="Disordered" evidence="3">
    <location>
        <begin position="1034"/>
        <end position="1157"/>
    </location>
</feature>